<reference evidence="2" key="1">
    <citation type="journal article" date="2011" name="Nat. Biotechnol.">
        <title>The genomic sequence of the Chinese hamster ovary (CHO)-K1 cell line.</title>
        <authorList>
            <person name="Xu X."/>
            <person name="Nagarajan H."/>
            <person name="Lewis N.E."/>
            <person name="Pan S."/>
            <person name="Cai Z."/>
            <person name="Liu X."/>
            <person name="Chen W."/>
            <person name="Xie M."/>
            <person name="Wang W."/>
            <person name="Hammond S."/>
            <person name="Andersen M.R."/>
            <person name="Neff N."/>
            <person name="Passarelli B."/>
            <person name="Koh W."/>
            <person name="Fan H.C."/>
            <person name="Wang J."/>
            <person name="Gui Y."/>
            <person name="Lee K.H."/>
            <person name="Betenbaugh M.J."/>
            <person name="Quake S.R."/>
            <person name="Famili I."/>
            <person name="Palsson B.O."/>
            <person name="Wang J."/>
        </authorList>
    </citation>
    <scope>NUCLEOTIDE SEQUENCE [LARGE SCALE GENOMIC DNA]</scope>
    <source>
        <strain evidence="2">CHO K1 cell line</strain>
    </source>
</reference>
<dbReference type="EMBL" id="JH000506">
    <property type="protein sequence ID" value="EGW08648.1"/>
    <property type="molecule type" value="Genomic_DNA"/>
</dbReference>
<name>G3HMC8_CRIGR</name>
<accession>G3HMC8</accession>
<evidence type="ECO:0000313" key="1">
    <source>
        <dbReference type="EMBL" id="EGW08648.1"/>
    </source>
</evidence>
<dbReference type="Proteomes" id="UP000001075">
    <property type="component" value="Unassembled WGS sequence"/>
</dbReference>
<dbReference type="InParanoid" id="G3HMC8"/>
<organism evidence="1 2">
    <name type="scientific">Cricetulus griseus</name>
    <name type="common">Chinese hamster</name>
    <name type="synonym">Cricetulus barabensis griseus</name>
    <dbReference type="NCBI Taxonomy" id="10029"/>
    <lineage>
        <taxon>Eukaryota</taxon>
        <taxon>Metazoa</taxon>
        <taxon>Chordata</taxon>
        <taxon>Craniata</taxon>
        <taxon>Vertebrata</taxon>
        <taxon>Euteleostomi</taxon>
        <taxon>Mammalia</taxon>
        <taxon>Eutheria</taxon>
        <taxon>Euarchontoglires</taxon>
        <taxon>Glires</taxon>
        <taxon>Rodentia</taxon>
        <taxon>Myomorpha</taxon>
        <taxon>Muroidea</taxon>
        <taxon>Cricetidae</taxon>
        <taxon>Cricetinae</taxon>
        <taxon>Cricetulus</taxon>
    </lineage>
</organism>
<protein>
    <submittedName>
        <fullName evidence="1">Uncharacterized protein</fullName>
    </submittedName>
</protein>
<sequence length="67" mass="7656">MESLPNNLCRLADITHPVPGKAGHLEEQIPRVSQQIHKTTFMDTYCTKLINLWKFPQVPLDTPSNQL</sequence>
<evidence type="ECO:0000313" key="2">
    <source>
        <dbReference type="Proteomes" id="UP000001075"/>
    </source>
</evidence>
<gene>
    <name evidence="1" type="ORF">I79_011883</name>
</gene>
<dbReference type="AlphaFoldDB" id="G3HMC8"/>
<proteinExistence type="predicted"/>